<dbReference type="GO" id="GO:0071040">
    <property type="term" value="P:nuclear polyadenylation-dependent antisense transcript catabolic process"/>
    <property type="evidence" value="ECO:0007669"/>
    <property type="project" value="TreeGrafter"/>
</dbReference>
<feature type="domain" description="3'-5' exonuclease" evidence="1">
    <location>
        <begin position="130"/>
        <end position="270"/>
    </location>
</feature>
<dbReference type="InterPro" id="IPR002562">
    <property type="entry name" value="3'-5'_exonuclease_dom"/>
</dbReference>
<protein>
    <recommendedName>
        <fullName evidence="1">3'-5' exonuclease domain-containing protein</fullName>
    </recommendedName>
</protein>
<proteinExistence type="predicted"/>
<dbReference type="GO" id="GO:0071035">
    <property type="term" value="P:nuclear polyadenylation-dependent rRNA catabolic process"/>
    <property type="evidence" value="ECO:0007669"/>
    <property type="project" value="TreeGrafter"/>
</dbReference>
<dbReference type="GO" id="GO:0071044">
    <property type="term" value="P:histone mRNA catabolic process"/>
    <property type="evidence" value="ECO:0007669"/>
    <property type="project" value="TreeGrafter"/>
</dbReference>
<dbReference type="SMART" id="SM00474">
    <property type="entry name" value="35EXOc"/>
    <property type="match status" value="1"/>
</dbReference>
<keyword evidence="3" id="KW-1185">Reference proteome</keyword>
<dbReference type="SUPFAM" id="SSF53098">
    <property type="entry name" value="Ribonuclease H-like"/>
    <property type="match status" value="1"/>
</dbReference>
<dbReference type="PANTHER" id="PTHR12124:SF68">
    <property type="entry name" value="PROTEIN RRP6-LIKE 3"/>
    <property type="match status" value="1"/>
</dbReference>
<dbReference type="GO" id="GO:0071039">
    <property type="term" value="P:nuclear polyadenylation-dependent CUT catabolic process"/>
    <property type="evidence" value="ECO:0007669"/>
    <property type="project" value="TreeGrafter"/>
</dbReference>
<dbReference type="InterPro" id="IPR012337">
    <property type="entry name" value="RNaseH-like_sf"/>
</dbReference>
<comment type="caution">
    <text evidence="2">The sequence shown here is derived from an EMBL/GenBank/DDBJ whole genome shotgun (WGS) entry which is preliminary data.</text>
</comment>
<dbReference type="EMBL" id="NQVE01000183">
    <property type="protein sequence ID" value="RAL41831.1"/>
    <property type="molecule type" value="Genomic_DNA"/>
</dbReference>
<dbReference type="GO" id="GO:0071038">
    <property type="term" value="P:TRAMP-dependent tRNA surveillance pathway"/>
    <property type="evidence" value="ECO:0007669"/>
    <property type="project" value="TreeGrafter"/>
</dbReference>
<dbReference type="GO" id="GO:0071037">
    <property type="term" value="P:nuclear polyadenylation-dependent snRNA catabolic process"/>
    <property type="evidence" value="ECO:0007669"/>
    <property type="project" value="TreeGrafter"/>
</dbReference>
<reference evidence="2 3" key="1">
    <citation type="submission" date="2018-06" db="EMBL/GenBank/DDBJ databases">
        <title>The Genome of Cuscuta australis (Dodder) Provides Insight into the Evolution of Plant Parasitism.</title>
        <authorList>
            <person name="Liu H."/>
        </authorList>
    </citation>
    <scope>NUCLEOTIDE SEQUENCE [LARGE SCALE GENOMIC DNA]</scope>
    <source>
        <strain evidence="3">cv. Yunnan</strain>
        <tissue evidence="2">Vines</tissue>
    </source>
</reference>
<dbReference type="AlphaFoldDB" id="A0A328DC14"/>
<dbReference type="GO" id="GO:0071036">
    <property type="term" value="P:nuclear polyadenylation-dependent snoRNA catabolic process"/>
    <property type="evidence" value="ECO:0007669"/>
    <property type="project" value="TreeGrafter"/>
</dbReference>
<dbReference type="GO" id="GO:0000175">
    <property type="term" value="F:3'-5'-RNA exonuclease activity"/>
    <property type="evidence" value="ECO:0007669"/>
    <property type="project" value="InterPro"/>
</dbReference>
<dbReference type="GO" id="GO:0000467">
    <property type="term" value="P:exonucleolytic trimming to generate mature 3'-end of 5.8S rRNA from tricistronic rRNA transcript (SSU-rRNA, 5.8S rRNA, LSU-rRNA)"/>
    <property type="evidence" value="ECO:0007669"/>
    <property type="project" value="InterPro"/>
</dbReference>
<name>A0A328DC14_9ASTE</name>
<dbReference type="GO" id="GO:0005730">
    <property type="term" value="C:nucleolus"/>
    <property type="evidence" value="ECO:0007669"/>
    <property type="project" value="TreeGrafter"/>
</dbReference>
<dbReference type="InterPro" id="IPR036397">
    <property type="entry name" value="RNaseH_sf"/>
</dbReference>
<evidence type="ECO:0000313" key="2">
    <source>
        <dbReference type="EMBL" id="RAL41831.1"/>
    </source>
</evidence>
<dbReference type="GO" id="GO:0003727">
    <property type="term" value="F:single-stranded RNA binding"/>
    <property type="evidence" value="ECO:0007669"/>
    <property type="project" value="TreeGrafter"/>
</dbReference>
<dbReference type="Pfam" id="PF01612">
    <property type="entry name" value="DNA_pol_A_exo1"/>
    <property type="match status" value="1"/>
</dbReference>
<organism evidence="2 3">
    <name type="scientific">Cuscuta australis</name>
    <dbReference type="NCBI Taxonomy" id="267555"/>
    <lineage>
        <taxon>Eukaryota</taxon>
        <taxon>Viridiplantae</taxon>
        <taxon>Streptophyta</taxon>
        <taxon>Embryophyta</taxon>
        <taxon>Tracheophyta</taxon>
        <taxon>Spermatophyta</taxon>
        <taxon>Magnoliopsida</taxon>
        <taxon>eudicotyledons</taxon>
        <taxon>Gunneridae</taxon>
        <taxon>Pentapetalae</taxon>
        <taxon>asterids</taxon>
        <taxon>lamiids</taxon>
        <taxon>Solanales</taxon>
        <taxon>Convolvulaceae</taxon>
        <taxon>Cuscuteae</taxon>
        <taxon>Cuscuta</taxon>
        <taxon>Cuscuta subgen. Grammica</taxon>
        <taxon>Cuscuta sect. Cleistogrammica</taxon>
    </lineage>
</organism>
<dbReference type="PANTHER" id="PTHR12124">
    <property type="entry name" value="POLYMYOSITIS/SCLERODERMA AUTOANTIGEN-RELATED"/>
    <property type="match status" value="1"/>
</dbReference>
<accession>A0A328DC14</accession>
<evidence type="ECO:0000259" key="1">
    <source>
        <dbReference type="SMART" id="SM00474"/>
    </source>
</evidence>
<dbReference type="Proteomes" id="UP000249390">
    <property type="component" value="Unassembled WGS sequence"/>
</dbReference>
<evidence type="ECO:0000313" key="3">
    <source>
        <dbReference type="Proteomes" id="UP000249390"/>
    </source>
</evidence>
<dbReference type="GO" id="GO:0071051">
    <property type="term" value="P:poly(A)-dependent snoRNA 3'-end processing"/>
    <property type="evidence" value="ECO:0007669"/>
    <property type="project" value="TreeGrafter"/>
</dbReference>
<dbReference type="GO" id="GO:0000176">
    <property type="term" value="C:nuclear exosome (RNase complex)"/>
    <property type="evidence" value="ECO:0007669"/>
    <property type="project" value="TreeGrafter"/>
</dbReference>
<dbReference type="InterPro" id="IPR045092">
    <property type="entry name" value="Rrp6-like"/>
</dbReference>
<sequence length="338" mass="38435">MRNEDKVKKLVAALTLASSFALAISIFFASKINNNNDGRRRRKSVGKPSSSLCYLKVDESKPQSVFKLVLADNSYSPFKHLSLHPITSVESRDLHPYIEEISGLLKEPKVEEALEEYNEKLEEVIRRNSCVWVDKGLQLQELAEVLSKERLFAVDVEHNSFRSFLGFAALIQISTKKEDYLVDAIALHDLMGILRPVFSNPQICKACHVLSKPQTSLAYLLKTYCGVVTNKELRREDWRQRPLPQEMVRYAKKDSHYLLYIARCLYEELKLQDLGNSSCVNDKLTYVLEVTGRSNATCLPLFSKVVEPYPGHSAASSIISRFHKGQGNYPSTNKKYNV</sequence>
<gene>
    <name evidence="2" type="ORF">DM860_009013</name>
</gene>
<dbReference type="Gene3D" id="3.30.420.10">
    <property type="entry name" value="Ribonuclease H-like superfamily/Ribonuclease H"/>
    <property type="match status" value="2"/>
</dbReference>